<dbReference type="GO" id="GO:0006338">
    <property type="term" value="P:chromatin remodeling"/>
    <property type="evidence" value="ECO:0007669"/>
    <property type="project" value="UniProtKB-ARBA"/>
</dbReference>
<gene>
    <name evidence="4" type="ORF">CIRG_02172</name>
</gene>
<evidence type="ECO:0000313" key="4">
    <source>
        <dbReference type="EMBL" id="KMP02033.1"/>
    </source>
</evidence>
<reference evidence="5" key="1">
    <citation type="journal article" date="2010" name="Genome Res.">
        <title>Population genomic sequencing of Coccidioides fungi reveals recent hybridization and transposon control.</title>
        <authorList>
            <person name="Neafsey D.E."/>
            <person name="Barker B.M."/>
            <person name="Sharpton T.J."/>
            <person name="Stajich J.E."/>
            <person name="Park D.J."/>
            <person name="Whiston E."/>
            <person name="Hung C.-Y."/>
            <person name="McMahan C."/>
            <person name="White J."/>
            <person name="Sykes S."/>
            <person name="Heiman D."/>
            <person name="Young S."/>
            <person name="Zeng Q."/>
            <person name="Abouelleil A."/>
            <person name="Aftuck L."/>
            <person name="Bessette D."/>
            <person name="Brown A."/>
            <person name="FitzGerald M."/>
            <person name="Lui A."/>
            <person name="Macdonald J.P."/>
            <person name="Priest M."/>
            <person name="Orbach M.J."/>
            <person name="Galgiani J.N."/>
            <person name="Kirkland T.N."/>
            <person name="Cole G.T."/>
            <person name="Birren B.W."/>
            <person name="Henn M.R."/>
            <person name="Taylor J.W."/>
            <person name="Rounsley S.D."/>
        </authorList>
    </citation>
    <scope>NUCLEOTIDE SEQUENCE [LARGE SCALE GENOMIC DNA]</scope>
    <source>
        <strain evidence="5">RMSCC 2394</strain>
    </source>
</reference>
<dbReference type="SUPFAM" id="SSF54160">
    <property type="entry name" value="Chromo domain-like"/>
    <property type="match status" value="1"/>
</dbReference>
<evidence type="ECO:0000313" key="5">
    <source>
        <dbReference type="Proteomes" id="UP000054565"/>
    </source>
</evidence>
<comment type="subunit">
    <text evidence="1">Component of the NuA4 histone acetyltransferase complex.</text>
</comment>
<dbReference type="OrthoDB" id="4187800at2759"/>
<protein>
    <recommendedName>
        <fullName evidence="3">Chromo domain-containing protein</fullName>
    </recommendedName>
</protein>
<dbReference type="Pfam" id="PF00385">
    <property type="entry name" value="Chromo"/>
    <property type="match status" value="1"/>
</dbReference>
<dbReference type="InterPro" id="IPR023780">
    <property type="entry name" value="Chromo_domain"/>
</dbReference>
<feature type="region of interest" description="Disordered" evidence="2">
    <location>
        <begin position="154"/>
        <end position="204"/>
    </location>
</feature>
<accession>A0A0J6Y5U8</accession>
<sequence>MAAAIDLNNIVFYNPHSEPQQPPRPPRPFRPFKPFKPGAQSQLSSISSPNHQVPPAFPTPHPPIAGCHAAANQQRPELTDPPSNNFDQWLRVLEVVETGNLTHNDSLADQCFNIRLLDHQQPCLRGDGATECEIAIRQSKPMQGASDLLIPDSHASDQQISPMSAGRPANDKKPEHKNNCRRSSDADSLPEQQEPPPPPVLVDRNRVAAPEWPVDGIINSRMVVGRRGRVRLEYLVDWRGYTPSWQPRRDLIPGCEELVDEFHKRYPNQPSPADLDGGQRPKRRGRPPSGHRRKRVCLGI</sequence>
<name>A0A0J6Y5U8_COCIT</name>
<dbReference type="InterPro" id="IPR000953">
    <property type="entry name" value="Chromo/chromo_shadow_dom"/>
</dbReference>
<dbReference type="CDD" id="cd00024">
    <property type="entry name" value="CD_CSD"/>
    <property type="match status" value="1"/>
</dbReference>
<evidence type="ECO:0000256" key="2">
    <source>
        <dbReference type="SAM" id="MobiDB-lite"/>
    </source>
</evidence>
<dbReference type="STRING" id="404692.A0A0J6Y5U8"/>
<feature type="region of interest" description="Disordered" evidence="2">
    <location>
        <begin position="264"/>
        <end position="300"/>
    </location>
</feature>
<dbReference type="SMART" id="SM00298">
    <property type="entry name" value="CHROMO"/>
    <property type="match status" value="1"/>
</dbReference>
<dbReference type="Proteomes" id="UP000054565">
    <property type="component" value="Unassembled WGS sequence"/>
</dbReference>
<feature type="compositionally biased region" description="Pro residues" evidence="2">
    <location>
        <begin position="20"/>
        <end position="31"/>
    </location>
</feature>
<dbReference type="AlphaFoldDB" id="A0A0J6Y5U8"/>
<dbReference type="EMBL" id="DS028093">
    <property type="protein sequence ID" value="KMP02033.1"/>
    <property type="molecule type" value="Genomic_DNA"/>
</dbReference>
<feature type="domain" description="Chromo" evidence="3">
    <location>
        <begin position="212"/>
        <end position="274"/>
    </location>
</feature>
<feature type="compositionally biased region" description="Polar residues" evidence="2">
    <location>
        <begin position="39"/>
        <end position="51"/>
    </location>
</feature>
<dbReference type="InterPro" id="IPR016197">
    <property type="entry name" value="Chromo-like_dom_sf"/>
</dbReference>
<dbReference type="PROSITE" id="PS50013">
    <property type="entry name" value="CHROMO_2"/>
    <property type="match status" value="1"/>
</dbReference>
<dbReference type="Gene3D" id="2.40.50.40">
    <property type="match status" value="1"/>
</dbReference>
<organism evidence="4 5">
    <name type="scientific">Coccidioides immitis RMSCC 2394</name>
    <dbReference type="NCBI Taxonomy" id="404692"/>
    <lineage>
        <taxon>Eukaryota</taxon>
        <taxon>Fungi</taxon>
        <taxon>Dikarya</taxon>
        <taxon>Ascomycota</taxon>
        <taxon>Pezizomycotina</taxon>
        <taxon>Eurotiomycetes</taxon>
        <taxon>Eurotiomycetidae</taxon>
        <taxon>Onygenales</taxon>
        <taxon>Onygenaceae</taxon>
        <taxon>Coccidioides</taxon>
    </lineage>
</organism>
<evidence type="ECO:0000259" key="3">
    <source>
        <dbReference type="PROSITE" id="PS50013"/>
    </source>
</evidence>
<proteinExistence type="predicted"/>
<feature type="region of interest" description="Disordered" evidence="2">
    <location>
        <begin position="13"/>
        <end position="67"/>
    </location>
</feature>
<evidence type="ECO:0000256" key="1">
    <source>
        <dbReference type="ARBA" id="ARBA00011353"/>
    </source>
</evidence>
<feature type="compositionally biased region" description="Basic and acidic residues" evidence="2">
    <location>
        <begin position="169"/>
        <end position="185"/>
    </location>
</feature>
<feature type="compositionally biased region" description="Basic residues" evidence="2">
    <location>
        <begin position="280"/>
        <end position="300"/>
    </location>
</feature>